<dbReference type="EMBL" id="JAXOJX010000044">
    <property type="protein sequence ID" value="MDZ5459468.1"/>
    <property type="molecule type" value="Genomic_DNA"/>
</dbReference>
<dbReference type="CDD" id="cd16325">
    <property type="entry name" value="LolA"/>
    <property type="match status" value="1"/>
</dbReference>
<gene>
    <name evidence="3" type="ORF">SM757_23080</name>
</gene>
<reference evidence="3 4" key="1">
    <citation type="submission" date="2023-11" db="EMBL/GenBank/DDBJ databases">
        <title>Draft genome of Azohydromonas lata strain H1 (DSM1123), a polyhydroxyalkanoate producer.</title>
        <authorList>
            <person name="Traversa D."/>
            <person name="D'Addabbo P."/>
            <person name="Pazzani C."/>
            <person name="Manzari C."/>
            <person name="Chiara M."/>
            <person name="Scrascia M."/>
        </authorList>
    </citation>
    <scope>NUCLEOTIDE SEQUENCE [LARGE SCALE GENOMIC DNA]</scope>
    <source>
        <strain evidence="3 4">H1</strain>
    </source>
</reference>
<dbReference type="SUPFAM" id="SSF89392">
    <property type="entry name" value="Prokaryotic lipoproteins and lipoprotein localization factors"/>
    <property type="match status" value="1"/>
</dbReference>
<protein>
    <submittedName>
        <fullName evidence="3">Outer membrane lipoprotein carrier protein LolA</fullName>
    </submittedName>
</protein>
<feature type="signal peptide" evidence="2">
    <location>
        <begin position="1"/>
        <end position="17"/>
    </location>
</feature>
<keyword evidence="1 2" id="KW-0732">Signal</keyword>
<name>A0ABU5IKM7_9BURK</name>
<dbReference type="Gene3D" id="2.50.20.10">
    <property type="entry name" value="Lipoprotein localisation LolA/LolB/LppX"/>
    <property type="match status" value="1"/>
</dbReference>
<sequence>MLALALALMAAARPGAAQPLPPIVAQVRERLVQAPVLRGEFEQRKTVKGFKNPLLSRGDFIVARERGVLWHTREPFASTLTLTRERLLSRAADGSVAMRLDAREEPGARAVNELLFALMAADLPTLAQRFRVEGELQGAEGWRLQLTPRDAALAQWVGRIEIEGDRHVRVVRLSEAQGDATAIRFSALATAASLTREEAVRFE</sequence>
<dbReference type="RefSeq" id="WP_322467188.1">
    <property type="nucleotide sequence ID" value="NZ_JAXOJX010000044.1"/>
</dbReference>
<dbReference type="InterPro" id="IPR029046">
    <property type="entry name" value="LolA/LolB/LppX"/>
</dbReference>
<accession>A0ABU5IKM7</accession>
<keyword evidence="3" id="KW-0449">Lipoprotein</keyword>
<feature type="chain" id="PRO_5046590610" evidence="2">
    <location>
        <begin position="18"/>
        <end position="203"/>
    </location>
</feature>
<keyword evidence="4" id="KW-1185">Reference proteome</keyword>
<dbReference type="Proteomes" id="UP001293718">
    <property type="component" value="Unassembled WGS sequence"/>
</dbReference>
<proteinExistence type="predicted"/>
<dbReference type="Pfam" id="PF03548">
    <property type="entry name" value="LolA"/>
    <property type="match status" value="1"/>
</dbReference>
<comment type="caution">
    <text evidence="3">The sequence shown here is derived from an EMBL/GenBank/DDBJ whole genome shotgun (WGS) entry which is preliminary data.</text>
</comment>
<evidence type="ECO:0000256" key="2">
    <source>
        <dbReference type="SAM" id="SignalP"/>
    </source>
</evidence>
<dbReference type="InterPro" id="IPR004564">
    <property type="entry name" value="OM_lipoprot_carrier_LolA-like"/>
</dbReference>
<evidence type="ECO:0000313" key="3">
    <source>
        <dbReference type="EMBL" id="MDZ5459468.1"/>
    </source>
</evidence>
<organism evidence="3 4">
    <name type="scientific">Azohydromonas lata</name>
    <dbReference type="NCBI Taxonomy" id="45677"/>
    <lineage>
        <taxon>Bacteria</taxon>
        <taxon>Pseudomonadati</taxon>
        <taxon>Pseudomonadota</taxon>
        <taxon>Betaproteobacteria</taxon>
        <taxon>Burkholderiales</taxon>
        <taxon>Sphaerotilaceae</taxon>
        <taxon>Azohydromonas</taxon>
    </lineage>
</organism>
<evidence type="ECO:0000313" key="4">
    <source>
        <dbReference type="Proteomes" id="UP001293718"/>
    </source>
</evidence>
<evidence type="ECO:0000256" key="1">
    <source>
        <dbReference type="ARBA" id="ARBA00022729"/>
    </source>
</evidence>